<sequence>MSTEVFIGISYLNFVEDNDGENEIAESHSGFMTQKQVVKISDNPNGHLHKDSYSGVTNFTKYNSENSDTGNNANPVEKTNATQECEDLKYGEAPQSLLLDPTRNLEEFIMKPAPQGVTIRCRITRDKRGVDHGIFPSYYLHLEKEDCKFFLLAARRRKRSTTSNYVISCDATNLSRDAISFAGKLRSNFLGTHFTVYGCESKLRDSESLNSGDKVNDSGSITTTTKTHNMLELAAIIYDTNVLGFKGPRRMTIILPRLSATCQHFSCPGNVCP</sequence>
<evidence type="ECO:0000259" key="2">
    <source>
        <dbReference type="Pfam" id="PF01167"/>
    </source>
</evidence>
<name>A0AA85BQI7_9TREM</name>
<evidence type="ECO:0000313" key="3">
    <source>
        <dbReference type="Proteomes" id="UP000050791"/>
    </source>
</evidence>
<accession>A0AA85BQI7</accession>
<evidence type="ECO:0000256" key="1">
    <source>
        <dbReference type="ARBA" id="ARBA00007129"/>
    </source>
</evidence>
<dbReference type="InterPro" id="IPR000007">
    <property type="entry name" value="Tubby_C"/>
</dbReference>
<dbReference type="WBParaSite" id="SMTH1_6980.1">
    <property type="protein sequence ID" value="SMTH1_6980.1"/>
    <property type="gene ID" value="SMTH1_6980"/>
</dbReference>
<dbReference type="InterPro" id="IPR025659">
    <property type="entry name" value="Tubby-like_C"/>
</dbReference>
<dbReference type="Gene3D" id="3.20.90.10">
    <property type="entry name" value="Tubby Protein, Chain A"/>
    <property type="match status" value="1"/>
</dbReference>
<protein>
    <recommendedName>
        <fullName evidence="2">Tubby C-terminal domain-containing protein</fullName>
    </recommendedName>
</protein>
<organism evidence="3 4">
    <name type="scientific">Schistosoma mattheei</name>
    <dbReference type="NCBI Taxonomy" id="31246"/>
    <lineage>
        <taxon>Eukaryota</taxon>
        <taxon>Metazoa</taxon>
        <taxon>Spiralia</taxon>
        <taxon>Lophotrochozoa</taxon>
        <taxon>Platyhelminthes</taxon>
        <taxon>Trematoda</taxon>
        <taxon>Digenea</taxon>
        <taxon>Strigeidida</taxon>
        <taxon>Schistosomatoidea</taxon>
        <taxon>Schistosomatidae</taxon>
        <taxon>Schistosoma</taxon>
    </lineage>
</organism>
<feature type="domain" description="Tubby C-terminal" evidence="2">
    <location>
        <begin position="110"/>
        <end position="266"/>
    </location>
</feature>
<reference evidence="4" key="1">
    <citation type="submission" date="2023-11" db="UniProtKB">
        <authorList>
            <consortium name="WormBaseParasite"/>
        </authorList>
    </citation>
    <scope>IDENTIFICATION</scope>
</reference>
<dbReference type="PANTHER" id="PTHR16517">
    <property type="entry name" value="TUBBY-RELATED"/>
    <property type="match status" value="1"/>
</dbReference>
<evidence type="ECO:0000313" key="4">
    <source>
        <dbReference type="WBParaSite" id="SMTH1_6980.1"/>
    </source>
</evidence>
<dbReference type="PRINTS" id="PR01573">
    <property type="entry name" value="SUPERTUBBY"/>
</dbReference>
<dbReference type="GO" id="GO:0061512">
    <property type="term" value="P:protein localization to cilium"/>
    <property type="evidence" value="ECO:0007669"/>
    <property type="project" value="TreeGrafter"/>
</dbReference>
<proteinExistence type="inferred from homology"/>
<comment type="similarity">
    <text evidence="1">Belongs to the TUB family.</text>
</comment>
<dbReference type="SUPFAM" id="SSF54518">
    <property type="entry name" value="Tubby C-terminal domain-like"/>
    <property type="match status" value="1"/>
</dbReference>
<dbReference type="PANTHER" id="PTHR16517:SF7">
    <property type="entry name" value="PROTEIN KING TUBBY"/>
    <property type="match status" value="1"/>
</dbReference>
<dbReference type="GO" id="GO:0005929">
    <property type="term" value="C:cilium"/>
    <property type="evidence" value="ECO:0007669"/>
    <property type="project" value="TreeGrafter"/>
</dbReference>
<dbReference type="Proteomes" id="UP000050791">
    <property type="component" value="Unassembled WGS sequence"/>
</dbReference>
<dbReference type="AlphaFoldDB" id="A0AA85BQI7"/>
<dbReference type="Pfam" id="PF01167">
    <property type="entry name" value="Tub"/>
    <property type="match status" value="1"/>
</dbReference>